<comment type="caution">
    <text evidence="1">The sequence shown here is derived from an EMBL/GenBank/DDBJ whole genome shotgun (WGS) entry which is preliminary data.</text>
</comment>
<dbReference type="SUPFAM" id="SSF56219">
    <property type="entry name" value="DNase I-like"/>
    <property type="match status" value="1"/>
</dbReference>
<dbReference type="EMBL" id="RBCJ01000008">
    <property type="protein sequence ID" value="RKN75102.1"/>
    <property type="molecule type" value="Genomic_DNA"/>
</dbReference>
<accession>A0A3B0BQG2</accession>
<sequence>MATSTFAKTTASIAAWNLATFERLTAERIKEQARGLRLLDAELVTLVEIKNEDHVRNLADLLSNNEVEYEYKFEEQSPTGNNSNHGAMHIGILFKQGVEVDNTELMIGSDLGNPGYRKAFLCDVEIGKFSFKLVGVHLKSGRDLVNQRVRDQQCKVIGDYIKNLRGPNDRNPDVLLMGDFNMIPGQDISNFNLLGGDDQMDFVSSWDLQERFSHILPSGRENLLDGFAISKRYSTEYIKGSLRLFPMHWTMGMGQAKYRKEVSDHLPFVASFDITRSRD</sequence>
<proteinExistence type="predicted"/>
<dbReference type="InterPro" id="IPR036691">
    <property type="entry name" value="Endo/exonu/phosph_ase_sf"/>
</dbReference>
<dbReference type="OrthoDB" id="635146at2"/>
<organism evidence="1 2">
    <name type="scientific">Ulvibacterium marinum</name>
    <dbReference type="NCBI Taxonomy" id="2419782"/>
    <lineage>
        <taxon>Bacteria</taxon>
        <taxon>Pseudomonadati</taxon>
        <taxon>Bacteroidota</taxon>
        <taxon>Flavobacteriia</taxon>
        <taxon>Flavobacteriales</taxon>
        <taxon>Flavobacteriaceae</taxon>
        <taxon>Ulvibacterium</taxon>
    </lineage>
</organism>
<dbReference type="Proteomes" id="UP000276603">
    <property type="component" value="Unassembled WGS sequence"/>
</dbReference>
<protein>
    <submittedName>
        <fullName evidence="1">GMP synthase</fullName>
    </submittedName>
</protein>
<evidence type="ECO:0000313" key="2">
    <source>
        <dbReference type="Proteomes" id="UP000276603"/>
    </source>
</evidence>
<dbReference type="AlphaFoldDB" id="A0A3B0BQG2"/>
<gene>
    <name evidence="1" type="ORF">D7Z94_25200</name>
</gene>
<keyword evidence="2" id="KW-1185">Reference proteome</keyword>
<dbReference type="Gene3D" id="3.60.10.10">
    <property type="entry name" value="Endonuclease/exonuclease/phosphatase"/>
    <property type="match status" value="1"/>
</dbReference>
<evidence type="ECO:0000313" key="1">
    <source>
        <dbReference type="EMBL" id="RKN75102.1"/>
    </source>
</evidence>
<dbReference type="RefSeq" id="WP_120714445.1">
    <property type="nucleotide sequence ID" value="NZ_RBCJ01000008.1"/>
</dbReference>
<reference evidence="1 2" key="1">
    <citation type="submission" date="2018-10" db="EMBL/GenBank/DDBJ databases">
        <title>Ulvibacterium marinum gen. nov., sp. nov., a novel marine bacterium of the family Flavobacteriaceae, isolated from a culture of the green alga Ulva prolifera.</title>
        <authorList>
            <person name="Zhang Z."/>
        </authorList>
    </citation>
    <scope>NUCLEOTIDE SEQUENCE [LARGE SCALE GENOMIC DNA]</scope>
    <source>
        <strain evidence="1 2">CCMM003</strain>
    </source>
</reference>
<name>A0A3B0BQG2_9FLAO</name>